<dbReference type="InterPro" id="IPR001763">
    <property type="entry name" value="Rhodanese-like_dom"/>
</dbReference>
<protein>
    <submittedName>
        <fullName evidence="3">OLC1v1008219C9</fullName>
    </submittedName>
</protein>
<feature type="domain" description="Rhodanese" evidence="2">
    <location>
        <begin position="391"/>
        <end position="509"/>
    </location>
</feature>
<dbReference type="GO" id="GO:0009704">
    <property type="term" value="P:de-etiolation"/>
    <property type="evidence" value="ECO:0007669"/>
    <property type="project" value="InterPro"/>
</dbReference>
<evidence type="ECO:0000256" key="1">
    <source>
        <dbReference type="SAM" id="MobiDB-lite"/>
    </source>
</evidence>
<dbReference type="Gene3D" id="3.40.250.10">
    <property type="entry name" value="Rhodanese-like domain"/>
    <property type="match status" value="1"/>
</dbReference>
<proteinExistence type="predicted"/>
<dbReference type="PROSITE" id="PS50206">
    <property type="entry name" value="RHODANESE_3"/>
    <property type="match status" value="1"/>
</dbReference>
<evidence type="ECO:0000313" key="3">
    <source>
        <dbReference type="EMBL" id="CAI9108577.1"/>
    </source>
</evidence>
<dbReference type="GO" id="GO:0090333">
    <property type="term" value="P:regulation of stomatal closure"/>
    <property type="evidence" value="ECO:0007669"/>
    <property type="project" value="InterPro"/>
</dbReference>
<dbReference type="AlphaFoldDB" id="A0AAV1DNI5"/>
<reference evidence="3" key="1">
    <citation type="submission" date="2023-03" db="EMBL/GenBank/DDBJ databases">
        <authorList>
            <person name="Julca I."/>
        </authorList>
    </citation>
    <scope>NUCLEOTIDE SEQUENCE</scope>
</reference>
<feature type="region of interest" description="Disordered" evidence="1">
    <location>
        <begin position="608"/>
        <end position="665"/>
    </location>
</feature>
<sequence>MLPVCSATSTCAFHSQVSVHGGLTVSSYWAASGTACKMMDRLVPDFSSRAHHLGACMEKMPTKLFYSNSLEDSGHLGFIENKYSFQNEVDYHQLLLLTDGSQPNQTIERSLALGNEIPYVPSSTVSADEGQLVVYTNQFINDSDIPVELANSDSISTLNIIQDDPSLPSETLNIDSETVSSAKSSALDIAGGTSEFLSDLINKGENALNSSLDNVLSSAKSAFQEATEAVDSISDKLKVATDRTEEMAGSQLSSISTGFKEASSKLGVNAVEGLRRGIVIIEDSIAKGSTSAAYAYGSLKKLLPSEIQNTLDISENKIAEFSRPVGSAFLQGYSALQEFEKNLGLDPNDPIIPFLLLLGASATLWGWYWIFNYSGYTGDLSAKSTLELVTGNDDGVLIDIRTENLRERDGIPDLRRAARYRYASVALPEVDSNLRNLLNVGRNLEDLLIAGVIRNLKIVRENSKVIIMDGNGVHSKGVARALRKLGVKNSYLLQGGFQSWVKEGLRVKELRPETTLTILNEDAEAILEDLNPTPLRLLGFGVGVIAASYAALEWEKTLQFIGVLGLAQSIYRRVSSYENAEDFKQDASLLLAPVKLGGEAISWASGKLETGRNGLPTSPSSSDVQNRVLQAAAKHESQPSDGEQIEGQSPEPVASMNEKVDLSEA</sequence>
<dbReference type="SMART" id="SM00450">
    <property type="entry name" value="RHOD"/>
    <property type="match status" value="1"/>
</dbReference>
<accession>A0AAV1DNI5</accession>
<dbReference type="SUPFAM" id="SSF52821">
    <property type="entry name" value="Rhodanese/Cell cycle control phosphatase"/>
    <property type="match status" value="1"/>
</dbReference>
<dbReference type="PANTHER" id="PTHR34209:SF3">
    <property type="entry name" value="RHODANESE_CELL CYCLE CONTROL PHOSPHATASE SUPERFAMILY PROTEIN"/>
    <property type="match status" value="1"/>
</dbReference>
<dbReference type="Pfam" id="PF00581">
    <property type="entry name" value="Rhodanese"/>
    <property type="match status" value="1"/>
</dbReference>
<evidence type="ECO:0000259" key="2">
    <source>
        <dbReference type="PROSITE" id="PS50206"/>
    </source>
</evidence>
<organism evidence="3 4">
    <name type="scientific">Oldenlandia corymbosa var. corymbosa</name>
    <dbReference type="NCBI Taxonomy" id="529605"/>
    <lineage>
        <taxon>Eukaryota</taxon>
        <taxon>Viridiplantae</taxon>
        <taxon>Streptophyta</taxon>
        <taxon>Embryophyta</taxon>
        <taxon>Tracheophyta</taxon>
        <taxon>Spermatophyta</taxon>
        <taxon>Magnoliopsida</taxon>
        <taxon>eudicotyledons</taxon>
        <taxon>Gunneridae</taxon>
        <taxon>Pentapetalae</taxon>
        <taxon>asterids</taxon>
        <taxon>lamiids</taxon>
        <taxon>Gentianales</taxon>
        <taxon>Rubiaceae</taxon>
        <taxon>Rubioideae</taxon>
        <taxon>Spermacoceae</taxon>
        <taxon>Hedyotis-Oldenlandia complex</taxon>
        <taxon>Oldenlandia</taxon>
    </lineage>
</organism>
<feature type="compositionally biased region" description="Polar residues" evidence="1">
    <location>
        <begin position="615"/>
        <end position="628"/>
    </location>
</feature>
<gene>
    <name evidence="3" type="ORF">OLC1_LOCUS16641</name>
</gene>
<dbReference type="GO" id="GO:0071277">
    <property type="term" value="P:cellular response to calcium ion"/>
    <property type="evidence" value="ECO:0007669"/>
    <property type="project" value="InterPro"/>
</dbReference>
<evidence type="ECO:0000313" key="4">
    <source>
        <dbReference type="Proteomes" id="UP001161247"/>
    </source>
</evidence>
<dbReference type="Proteomes" id="UP001161247">
    <property type="component" value="Chromosome 6"/>
</dbReference>
<name>A0AAV1DNI5_OLDCO</name>
<dbReference type="PANTHER" id="PTHR34209">
    <property type="entry name" value="RHODANESE/CELL CYCLE CONTROL PHOSPHATASE SUPERFAMILY PROTEIN"/>
    <property type="match status" value="1"/>
</dbReference>
<keyword evidence="4" id="KW-1185">Reference proteome</keyword>
<dbReference type="EMBL" id="OX459123">
    <property type="protein sequence ID" value="CAI9108577.1"/>
    <property type="molecule type" value="Genomic_DNA"/>
</dbReference>
<dbReference type="InterPro" id="IPR044690">
    <property type="entry name" value="CAS_plant"/>
</dbReference>
<dbReference type="InterPro" id="IPR036873">
    <property type="entry name" value="Rhodanese-like_dom_sf"/>
</dbReference>